<proteinExistence type="predicted"/>
<dbReference type="AlphaFoldDB" id="A0AAV7E6V7"/>
<accession>A0AAV7E6V7</accession>
<protein>
    <recommendedName>
        <fullName evidence="4">FMN-binding split barrel</fullName>
    </recommendedName>
</protein>
<sequence>MKCTLTLANSGKAPKASRPHTSSNFKRGCDSVKRFGIRREKKNKRMIELALAVGSRTGWFSSCSFCVSSCCLSWSVPASDDLPVVSRSRPFNRKGISVFDSLWKNGRMSRGFSFTGGYHHHRYSHHNVPAVRVRVASDYSDSESKESNDAPYHPFEELTERILPGKFEESAKLSDAEMSRTIVEANSKATLMFSGAVGDEDTQSIFWPELSYITDEHGDLYFEVQNDEDILRSLSAENNSVQVIIGLNNLELLSELDLSGQTDLDFNIEEITDENNDDDDDEDNDLQDEDYVEDWITILDDLDDGFDSSETLGDWANLETMRSSHPMYFASKIVEAVSNLQLDWMDQPSTVVAIQGLLRPAFIEEQTIIREYIRRNQSHVDGKREVELDSNTETSSKDGGEFREDDTHVTGSSFYKLEMTKIQLVSAYGSQASVRLEDFRKARPDIIAHSAAKIMSNLKAGGDKTTQALKSLCWRRKGIQVQEATVIGVDSLGFDLKVCAATQVQTLRFAFHSRATSEYSAQRLLEEMLFPEE</sequence>
<evidence type="ECO:0000313" key="3">
    <source>
        <dbReference type="Proteomes" id="UP000825729"/>
    </source>
</evidence>
<dbReference type="Proteomes" id="UP000825729">
    <property type="component" value="Unassembled WGS sequence"/>
</dbReference>
<keyword evidence="3" id="KW-1185">Reference proteome</keyword>
<dbReference type="SUPFAM" id="SSF50475">
    <property type="entry name" value="FMN-binding split barrel"/>
    <property type="match status" value="1"/>
</dbReference>
<feature type="region of interest" description="Disordered" evidence="1">
    <location>
        <begin position="1"/>
        <end position="25"/>
    </location>
</feature>
<gene>
    <name evidence="2" type="ORF">H6P81_015200</name>
</gene>
<evidence type="ECO:0008006" key="4">
    <source>
        <dbReference type="Google" id="ProtNLM"/>
    </source>
</evidence>
<feature type="compositionally biased region" description="Basic and acidic residues" evidence="1">
    <location>
        <begin position="395"/>
        <end position="404"/>
    </location>
</feature>
<comment type="caution">
    <text evidence="2">The sequence shown here is derived from an EMBL/GenBank/DDBJ whole genome shotgun (WGS) entry which is preliminary data.</text>
</comment>
<evidence type="ECO:0000313" key="2">
    <source>
        <dbReference type="EMBL" id="KAG9443860.1"/>
    </source>
</evidence>
<organism evidence="2 3">
    <name type="scientific">Aristolochia fimbriata</name>
    <name type="common">White veined hardy Dutchman's pipe vine</name>
    <dbReference type="NCBI Taxonomy" id="158543"/>
    <lineage>
        <taxon>Eukaryota</taxon>
        <taxon>Viridiplantae</taxon>
        <taxon>Streptophyta</taxon>
        <taxon>Embryophyta</taxon>
        <taxon>Tracheophyta</taxon>
        <taxon>Spermatophyta</taxon>
        <taxon>Magnoliopsida</taxon>
        <taxon>Magnoliidae</taxon>
        <taxon>Piperales</taxon>
        <taxon>Aristolochiaceae</taxon>
        <taxon>Aristolochia</taxon>
    </lineage>
</organism>
<dbReference type="PANTHER" id="PTHR13343">
    <property type="entry name" value="CREG1 PROTEIN"/>
    <property type="match status" value="1"/>
</dbReference>
<dbReference type="EMBL" id="JAINDJ010000006">
    <property type="protein sequence ID" value="KAG9443860.1"/>
    <property type="molecule type" value="Genomic_DNA"/>
</dbReference>
<dbReference type="InterPro" id="IPR037119">
    <property type="entry name" value="Haem_oxidase_HugZ-like_sf"/>
</dbReference>
<dbReference type="Gene3D" id="3.20.180.10">
    <property type="entry name" value="PNP-oxidase-like"/>
    <property type="match status" value="1"/>
</dbReference>
<reference evidence="2 3" key="1">
    <citation type="submission" date="2021-07" db="EMBL/GenBank/DDBJ databases">
        <title>The Aristolochia fimbriata genome: insights into angiosperm evolution, floral development and chemical biosynthesis.</title>
        <authorList>
            <person name="Jiao Y."/>
        </authorList>
    </citation>
    <scope>NUCLEOTIDE SEQUENCE [LARGE SCALE GENOMIC DNA]</scope>
    <source>
        <strain evidence="2">IBCAS-2021</strain>
        <tissue evidence="2">Leaf</tissue>
    </source>
</reference>
<feature type="region of interest" description="Disordered" evidence="1">
    <location>
        <begin position="380"/>
        <end position="404"/>
    </location>
</feature>
<dbReference type="PANTHER" id="PTHR13343:SF28">
    <property type="entry name" value="PENTATRICOPEPTIDE REPEAT (PPR) SUPERFAMILY PROTEIN"/>
    <property type="match status" value="1"/>
</dbReference>
<name>A0AAV7E6V7_ARIFI</name>
<evidence type="ECO:0000256" key="1">
    <source>
        <dbReference type="SAM" id="MobiDB-lite"/>
    </source>
</evidence>